<proteinExistence type="predicted"/>
<keyword evidence="2" id="KW-1185">Reference proteome</keyword>
<reference evidence="2" key="1">
    <citation type="journal article" date="2019" name="Int. J. Syst. Evol. Microbiol.">
        <title>The Global Catalogue of Microorganisms (GCM) 10K type strain sequencing project: providing services to taxonomists for standard genome sequencing and annotation.</title>
        <authorList>
            <consortium name="The Broad Institute Genomics Platform"/>
            <consortium name="The Broad Institute Genome Sequencing Center for Infectious Disease"/>
            <person name="Wu L."/>
            <person name="Ma J."/>
        </authorList>
    </citation>
    <scope>NUCLEOTIDE SEQUENCE [LARGE SCALE GENOMIC DNA]</scope>
    <source>
        <strain evidence="2">CCUG 55609</strain>
    </source>
</reference>
<accession>A0ABW3Z283</accession>
<dbReference type="Proteomes" id="UP001597173">
    <property type="component" value="Unassembled WGS sequence"/>
</dbReference>
<comment type="caution">
    <text evidence="1">The sequence shown here is derived from an EMBL/GenBank/DDBJ whole genome shotgun (WGS) entry which is preliminary data.</text>
</comment>
<name>A0ABW3Z283_MYCRA</name>
<organism evidence="1 2">
    <name type="scientific">Mycoplana ramosa</name>
    <name type="common">Mycoplana bullata</name>
    <dbReference type="NCBI Taxonomy" id="40837"/>
    <lineage>
        <taxon>Bacteria</taxon>
        <taxon>Pseudomonadati</taxon>
        <taxon>Pseudomonadota</taxon>
        <taxon>Alphaproteobacteria</taxon>
        <taxon>Hyphomicrobiales</taxon>
        <taxon>Rhizobiaceae</taxon>
        <taxon>Mycoplana</taxon>
    </lineage>
</organism>
<dbReference type="EMBL" id="JBHTNF010000020">
    <property type="protein sequence ID" value="MFD1330263.1"/>
    <property type="molecule type" value="Genomic_DNA"/>
</dbReference>
<sequence>MRYQSPGARDVLTNATTDGLVTRMAVWVSARNRATGLPAEVGVWDGDEDLGLTVISGATGATVTRAYYGGGALLKVSDIPRVSDFTVQTVTIDLSQIADAALAITREYDLHLAGVEVHEILLSPATGQPVGADLPVFVGIVDGAPVRTPRVGGEGSAVLKCVSEVMALLTRTNPEKASYEAQKLRDGDEWNLYAGVVETWEIPWGTK</sequence>
<evidence type="ECO:0000313" key="2">
    <source>
        <dbReference type="Proteomes" id="UP001597173"/>
    </source>
</evidence>
<protein>
    <submittedName>
        <fullName evidence="1">Uncharacterized protein</fullName>
    </submittedName>
</protein>
<evidence type="ECO:0000313" key="1">
    <source>
        <dbReference type="EMBL" id="MFD1330263.1"/>
    </source>
</evidence>
<gene>
    <name evidence="1" type="ORF">ACFQ33_20450</name>
</gene>
<dbReference type="RefSeq" id="WP_374841206.1">
    <property type="nucleotide sequence ID" value="NZ_JBHEEW010000019.1"/>
</dbReference>